<proteinExistence type="predicted"/>
<dbReference type="Proteomes" id="UP000266327">
    <property type="component" value="Unassembled WGS sequence"/>
</dbReference>
<evidence type="ECO:0000313" key="1">
    <source>
        <dbReference type="EMBL" id="RJG04125.1"/>
    </source>
</evidence>
<sequence>MIVEQDGEQYRDVRVDFAPNDDFKKEVYTIRLSLDKEFGMISESDWTYVASEGAAITELSKGPPPDVLNAYDTLKPQAETLVETER</sequence>
<name>A0A3A3G8Z1_9BURK</name>
<gene>
    <name evidence="1" type="ORF">D3878_23130</name>
</gene>
<evidence type="ECO:0000313" key="2">
    <source>
        <dbReference type="Proteomes" id="UP000266327"/>
    </source>
</evidence>
<dbReference type="AlphaFoldDB" id="A0A3A3G8Z1"/>
<protein>
    <submittedName>
        <fullName evidence="1">Uncharacterized protein</fullName>
    </submittedName>
</protein>
<dbReference type="EMBL" id="QYUQ01000002">
    <property type="protein sequence ID" value="RJG04125.1"/>
    <property type="molecule type" value="Genomic_DNA"/>
</dbReference>
<comment type="caution">
    <text evidence="1">The sequence shown here is derived from an EMBL/GenBank/DDBJ whole genome shotgun (WGS) entry which is preliminary data.</text>
</comment>
<keyword evidence="2" id="KW-1185">Reference proteome</keyword>
<reference evidence="2" key="1">
    <citation type="submission" date="2018-09" db="EMBL/GenBank/DDBJ databases">
        <authorList>
            <person name="Zhu H."/>
        </authorList>
    </citation>
    <scope>NUCLEOTIDE SEQUENCE [LARGE SCALE GENOMIC DNA]</scope>
    <source>
        <strain evidence="2">K1S02-23</strain>
    </source>
</reference>
<organism evidence="1 2">
    <name type="scientific">Noviherbaspirillum sedimenti</name>
    <dbReference type="NCBI Taxonomy" id="2320865"/>
    <lineage>
        <taxon>Bacteria</taxon>
        <taxon>Pseudomonadati</taxon>
        <taxon>Pseudomonadota</taxon>
        <taxon>Betaproteobacteria</taxon>
        <taxon>Burkholderiales</taxon>
        <taxon>Oxalobacteraceae</taxon>
        <taxon>Noviherbaspirillum</taxon>
    </lineage>
</organism>
<accession>A0A3A3G8Z1</accession>